<keyword evidence="9 21" id="KW-0808">Transferase</keyword>
<comment type="subcellular location">
    <subcellularLocation>
        <location evidence="2 21">Cell inner membrane</location>
        <topology evidence="2 21">Multi-pass membrane protein</topology>
    </subcellularLocation>
</comment>
<dbReference type="GO" id="GO:0016301">
    <property type="term" value="F:kinase activity"/>
    <property type="evidence" value="ECO:0007669"/>
    <property type="project" value="UniProtKB-KW"/>
</dbReference>
<feature type="transmembrane region" description="Helical" evidence="21">
    <location>
        <begin position="30"/>
        <end position="51"/>
    </location>
</feature>
<evidence type="ECO:0000313" key="23">
    <source>
        <dbReference type="Proteomes" id="UP001164676"/>
    </source>
</evidence>
<evidence type="ECO:0000256" key="15">
    <source>
        <dbReference type="ARBA" id="ARBA00022842"/>
    </source>
</evidence>
<evidence type="ECO:0000256" key="16">
    <source>
        <dbReference type="ARBA" id="ARBA00022989"/>
    </source>
</evidence>
<dbReference type="InterPro" id="IPR000829">
    <property type="entry name" value="DAGK"/>
</dbReference>
<sequence>MKPGKTGIYRMIDATGYSVMGLKSAWKSEAAFRQECVMAFVLMITAYFIPVTSIERILMIGSLGLVLIVELLNSAIEAAIDRIGDEWHAYSKKAKDIGSSAVLFSIVLTLFVWVSCVVNIK</sequence>
<accession>A0ABY7LLS7</accession>
<evidence type="ECO:0000256" key="11">
    <source>
        <dbReference type="ARBA" id="ARBA00022723"/>
    </source>
</evidence>
<dbReference type="PANTHER" id="PTHR34299">
    <property type="entry name" value="DIACYLGLYCEROL KINASE"/>
    <property type="match status" value="1"/>
</dbReference>
<keyword evidence="18 21" id="KW-0472">Membrane</keyword>
<dbReference type="RefSeq" id="WP_269598770.1">
    <property type="nucleotide sequence ID" value="NZ_CP114585.1"/>
</dbReference>
<organism evidence="22 23">
    <name type="scientific">Salinivibrio proteolyticus</name>
    <dbReference type="NCBI Taxonomy" id="334715"/>
    <lineage>
        <taxon>Bacteria</taxon>
        <taxon>Pseudomonadati</taxon>
        <taxon>Pseudomonadota</taxon>
        <taxon>Gammaproteobacteria</taxon>
        <taxon>Vibrionales</taxon>
        <taxon>Vibrionaceae</taxon>
        <taxon>Salinivibrio</taxon>
    </lineage>
</organism>
<evidence type="ECO:0000256" key="7">
    <source>
        <dbReference type="ARBA" id="ARBA00022516"/>
    </source>
</evidence>
<evidence type="ECO:0000256" key="14">
    <source>
        <dbReference type="ARBA" id="ARBA00022840"/>
    </source>
</evidence>
<reference evidence="22" key="1">
    <citation type="submission" date="2022-09" db="EMBL/GenBank/DDBJ databases">
        <authorList>
            <person name="Li Z.-J."/>
        </authorList>
    </citation>
    <scope>NUCLEOTIDE SEQUENCE</scope>
    <source>
        <strain evidence="22">TGB10</strain>
        <plasmid evidence="22">unnamed</plasmid>
    </source>
</reference>
<keyword evidence="19" id="KW-0594">Phospholipid biosynthesis</keyword>
<proteinExistence type="inferred from homology"/>
<keyword evidence="7" id="KW-0444">Lipid biosynthesis</keyword>
<evidence type="ECO:0000256" key="8">
    <source>
        <dbReference type="ARBA" id="ARBA00022519"/>
    </source>
</evidence>
<comment type="cofactor">
    <cofactor evidence="1">
        <name>Mg(2+)</name>
        <dbReference type="ChEBI" id="CHEBI:18420"/>
    </cofactor>
</comment>
<evidence type="ECO:0000256" key="4">
    <source>
        <dbReference type="ARBA" id="ARBA00012133"/>
    </source>
</evidence>
<evidence type="ECO:0000256" key="6">
    <source>
        <dbReference type="ARBA" id="ARBA00022475"/>
    </source>
</evidence>
<evidence type="ECO:0000256" key="5">
    <source>
        <dbReference type="ARBA" id="ARBA00017575"/>
    </source>
</evidence>
<keyword evidence="16 21" id="KW-1133">Transmembrane helix</keyword>
<keyword evidence="10 21" id="KW-0812">Transmembrane</keyword>
<keyword evidence="11" id="KW-0479">Metal-binding</keyword>
<evidence type="ECO:0000256" key="19">
    <source>
        <dbReference type="ARBA" id="ARBA00023209"/>
    </source>
</evidence>
<keyword evidence="15" id="KW-0460">Magnesium</keyword>
<evidence type="ECO:0000256" key="13">
    <source>
        <dbReference type="ARBA" id="ARBA00022777"/>
    </source>
</evidence>
<protein>
    <recommendedName>
        <fullName evidence="5 21">Diacylglycerol kinase</fullName>
        <ecNumber evidence="4 21">2.7.1.107</ecNumber>
    </recommendedName>
</protein>
<keyword evidence="20 21" id="KW-1208">Phospholipid metabolism</keyword>
<comment type="caution">
    <text evidence="21">Lacks conserved residue(s) required for the propagation of feature annotation.</text>
</comment>
<evidence type="ECO:0000256" key="20">
    <source>
        <dbReference type="ARBA" id="ARBA00023264"/>
    </source>
</evidence>
<keyword evidence="23" id="KW-1185">Reference proteome</keyword>
<evidence type="ECO:0000256" key="2">
    <source>
        <dbReference type="ARBA" id="ARBA00004429"/>
    </source>
</evidence>
<feature type="transmembrane region" description="Helical" evidence="21">
    <location>
        <begin position="101"/>
        <end position="120"/>
    </location>
</feature>
<keyword evidence="17 21" id="KW-0443">Lipid metabolism</keyword>
<keyword evidence="14 21" id="KW-0067">ATP-binding</keyword>
<evidence type="ECO:0000256" key="18">
    <source>
        <dbReference type="ARBA" id="ARBA00023136"/>
    </source>
</evidence>
<dbReference type="Gene3D" id="1.10.287.3610">
    <property type="match status" value="1"/>
</dbReference>
<dbReference type="Pfam" id="PF01219">
    <property type="entry name" value="DAGK_prokar"/>
    <property type="match status" value="1"/>
</dbReference>
<geneLocation type="plasmid" evidence="22 23">
    <name>unnamed</name>
</geneLocation>
<dbReference type="EMBL" id="CP114585">
    <property type="protein sequence ID" value="WBA16440.1"/>
    <property type="molecule type" value="Genomic_DNA"/>
</dbReference>
<dbReference type="CDD" id="cd14264">
    <property type="entry name" value="DAGK_IM"/>
    <property type="match status" value="1"/>
</dbReference>
<keyword evidence="6" id="KW-1003">Cell membrane</keyword>
<keyword evidence="8 21" id="KW-0997">Cell inner membrane</keyword>
<dbReference type="PANTHER" id="PTHR34299:SF1">
    <property type="entry name" value="DIACYLGLYCEROL KINASE"/>
    <property type="match status" value="1"/>
</dbReference>
<comment type="catalytic activity">
    <reaction evidence="21">
        <text>a 1,2-diacyl-sn-glycerol + ATP = a 1,2-diacyl-sn-glycero-3-phosphate + ADP + H(+)</text>
        <dbReference type="Rhea" id="RHEA:10272"/>
        <dbReference type="ChEBI" id="CHEBI:15378"/>
        <dbReference type="ChEBI" id="CHEBI:17815"/>
        <dbReference type="ChEBI" id="CHEBI:30616"/>
        <dbReference type="ChEBI" id="CHEBI:58608"/>
        <dbReference type="ChEBI" id="CHEBI:456216"/>
        <dbReference type="EC" id="2.7.1.107"/>
    </reaction>
</comment>
<evidence type="ECO:0000313" key="22">
    <source>
        <dbReference type="EMBL" id="WBA16440.1"/>
    </source>
</evidence>
<keyword evidence="12 21" id="KW-0547">Nucleotide-binding</keyword>
<dbReference type="InterPro" id="IPR033718">
    <property type="entry name" value="DAGK_prok"/>
</dbReference>
<evidence type="ECO:0000256" key="17">
    <source>
        <dbReference type="ARBA" id="ARBA00023098"/>
    </source>
</evidence>
<comment type="function">
    <text evidence="21">Catalyzes the ATP-dependent phosphorylation of sn-l,2-diacylglycerol (DAG) to phosphatidic acid. Involved in the recycling of diacylglycerol produced as a by-product during membrane-derived oligosaccharide (MDO) biosynthesis.</text>
</comment>
<evidence type="ECO:0000256" key="12">
    <source>
        <dbReference type="ARBA" id="ARBA00022741"/>
    </source>
</evidence>
<evidence type="ECO:0000256" key="10">
    <source>
        <dbReference type="ARBA" id="ARBA00022692"/>
    </source>
</evidence>
<dbReference type="EC" id="2.7.1.107" evidence="4 21"/>
<name>A0ABY7LLS7_9GAMM</name>
<evidence type="ECO:0000256" key="1">
    <source>
        <dbReference type="ARBA" id="ARBA00001946"/>
    </source>
</evidence>
<keyword evidence="13 21" id="KW-0418">Kinase</keyword>
<evidence type="ECO:0000256" key="21">
    <source>
        <dbReference type="RuleBase" id="RU363065"/>
    </source>
</evidence>
<comment type="similarity">
    <text evidence="3 21">Belongs to the bacterial diacylglycerol kinase family.</text>
</comment>
<evidence type="ECO:0000256" key="3">
    <source>
        <dbReference type="ARBA" id="ARBA00005967"/>
    </source>
</evidence>
<dbReference type="Proteomes" id="UP001164676">
    <property type="component" value="Plasmid unnamed"/>
</dbReference>
<evidence type="ECO:0000256" key="9">
    <source>
        <dbReference type="ARBA" id="ARBA00022679"/>
    </source>
</evidence>
<dbReference type="InterPro" id="IPR036945">
    <property type="entry name" value="DAGK_sf"/>
</dbReference>
<gene>
    <name evidence="22" type="ORF">N7E60_17070</name>
</gene>
<keyword evidence="22" id="KW-0614">Plasmid</keyword>